<evidence type="ECO:0000313" key="7">
    <source>
        <dbReference type="Proteomes" id="UP000016923"/>
    </source>
</evidence>
<dbReference type="InterPro" id="IPR020471">
    <property type="entry name" value="AKR"/>
</dbReference>
<gene>
    <name evidence="6" type="ORF">F503_01703</name>
</gene>
<reference evidence="6 7" key="1">
    <citation type="journal article" date="2013" name="BMC Genomics">
        <title>The genome and transcriptome of the pine saprophyte Ophiostoma piceae, and a comparison with the bark beetle-associated pine pathogen Grosmannia clavigera.</title>
        <authorList>
            <person name="Haridas S."/>
            <person name="Wang Y."/>
            <person name="Lim L."/>
            <person name="Massoumi Alamouti S."/>
            <person name="Jackman S."/>
            <person name="Docking R."/>
            <person name="Robertson G."/>
            <person name="Birol I."/>
            <person name="Bohlmann J."/>
            <person name="Breuil C."/>
        </authorList>
    </citation>
    <scope>NUCLEOTIDE SEQUENCE [LARGE SCALE GENOMIC DNA]</scope>
    <source>
        <strain evidence="6 7">UAMH 11346</strain>
    </source>
</reference>
<evidence type="ECO:0000256" key="3">
    <source>
        <dbReference type="PIRSR" id="PIRSR000097-2"/>
    </source>
</evidence>
<dbReference type="FunFam" id="3.20.20.100:FF:000002">
    <property type="entry name" value="2,5-diketo-D-gluconic acid reductase A"/>
    <property type="match status" value="1"/>
</dbReference>
<keyword evidence="7" id="KW-1185">Reference proteome</keyword>
<evidence type="ECO:0000256" key="1">
    <source>
        <dbReference type="ARBA" id="ARBA00023002"/>
    </source>
</evidence>
<feature type="active site" description="Proton donor" evidence="2">
    <location>
        <position position="57"/>
    </location>
</feature>
<proteinExistence type="predicted"/>
<dbReference type="PANTHER" id="PTHR11732">
    <property type="entry name" value="ALDO/KETO REDUCTASE"/>
    <property type="match status" value="1"/>
</dbReference>
<feature type="binding site" evidence="3">
    <location>
        <position position="113"/>
    </location>
    <ligand>
        <name>substrate</name>
    </ligand>
</feature>
<evidence type="ECO:0000259" key="5">
    <source>
        <dbReference type="Pfam" id="PF00248"/>
    </source>
</evidence>
<evidence type="ECO:0000313" key="6">
    <source>
        <dbReference type="EMBL" id="EPE03813.1"/>
    </source>
</evidence>
<dbReference type="PRINTS" id="PR00069">
    <property type="entry name" value="ALDKETRDTASE"/>
</dbReference>
<dbReference type="PROSITE" id="PS00798">
    <property type="entry name" value="ALDOKETO_REDUCTASE_1"/>
    <property type="match status" value="1"/>
</dbReference>
<dbReference type="OrthoDB" id="416253at2759"/>
<dbReference type="STRING" id="1262450.S3CC20"/>
<feature type="domain" description="NADP-dependent oxidoreductase" evidence="5">
    <location>
        <begin position="24"/>
        <end position="278"/>
    </location>
</feature>
<dbReference type="InterPro" id="IPR023210">
    <property type="entry name" value="NADP_OxRdtase_dom"/>
</dbReference>
<dbReference type="eggNOG" id="KOG1577">
    <property type="taxonomic scope" value="Eukaryota"/>
</dbReference>
<dbReference type="HOGENOM" id="CLU_023205_0_0_1"/>
<dbReference type="InterPro" id="IPR036812">
    <property type="entry name" value="NAD(P)_OxRdtase_dom_sf"/>
</dbReference>
<protein>
    <submittedName>
        <fullName evidence="6">Glycerol dehydrogenase</fullName>
    </submittedName>
</protein>
<dbReference type="Pfam" id="PF00248">
    <property type="entry name" value="Aldo_ket_red"/>
    <property type="match status" value="1"/>
</dbReference>
<organism evidence="6 7">
    <name type="scientific">Ophiostoma piceae (strain UAMH 11346)</name>
    <name type="common">Sap stain fungus</name>
    <dbReference type="NCBI Taxonomy" id="1262450"/>
    <lineage>
        <taxon>Eukaryota</taxon>
        <taxon>Fungi</taxon>
        <taxon>Dikarya</taxon>
        <taxon>Ascomycota</taxon>
        <taxon>Pezizomycotina</taxon>
        <taxon>Sordariomycetes</taxon>
        <taxon>Sordariomycetidae</taxon>
        <taxon>Ophiostomatales</taxon>
        <taxon>Ophiostomataceae</taxon>
        <taxon>Ophiostoma</taxon>
    </lineage>
</organism>
<feature type="site" description="Lowers pKa of active site Tyr" evidence="4">
    <location>
        <position position="82"/>
    </location>
</feature>
<keyword evidence="1" id="KW-0560">Oxidoreductase</keyword>
<dbReference type="AlphaFoldDB" id="S3CC20"/>
<sequence length="300" mass="33037">MADSTVQNTAKKFVLNTGNAIPAIGLGTWQSKPQDVYNAVKWALAHGYRHIDTAFAYGNEKEVGAAIKDSGIPRKDIWLTTKLDNDWHTRVPEAIDTSLKNLGTDYVDLYLVHWPCSIDPDNKSTVLEGWDFIDTWREMQKLPATGKVLNIGVSNMGIANFEKLLSDPSCKIIPAVNQIELHPANPSPKLLGYCAAKGIHCSGYSPLGSTDSVLYSDDTILAIAKARGRTPQQILLLWGIKNNTSVLPKSVTKERIEANFALDGPGLTDEEFAKISAIQSRFKVCGDSWLPQKMFFGDDE</sequence>
<dbReference type="InterPro" id="IPR018170">
    <property type="entry name" value="Aldo/ket_reductase_CS"/>
</dbReference>
<dbReference type="GO" id="GO:0016616">
    <property type="term" value="F:oxidoreductase activity, acting on the CH-OH group of donors, NAD or NADP as acceptor"/>
    <property type="evidence" value="ECO:0007669"/>
    <property type="project" value="UniProtKB-ARBA"/>
</dbReference>
<accession>S3CC20</accession>
<dbReference type="PROSITE" id="PS00063">
    <property type="entry name" value="ALDOKETO_REDUCTASE_3"/>
    <property type="match status" value="1"/>
</dbReference>
<dbReference type="VEuPathDB" id="FungiDB:F503_01703"/>
<evidence type="ECO:0000256" key="2">
    <source>
        <dbReference type="PIRSR" id="PIRSR000097-1"/>
    </source>
</evidence>
<dbReference type="Gene3D" id="3.20.20.100">
    <property type="entry name" value="NADP-dependent oxidoreductase domain"/>
    <property type="match status" value="1"/>
</dbReference>
<dbReference type="PIRSF" id="PIRSF000097">
    <property type="entry name" value="AKR"/>
    <property type="match status" value="1"/>
</dbReference>
<dbReference type="Proteomes" id="UP000016923">
    <property type="component" value="Unassembled WGS sequence"/>
</dbReference>
<dbReference type="SUPFAM" id="SSF51430">
    <property type="entry name" value="NAD(P)-linked oxidoreductase"/>
    <property type="match status" value="1"/>
</dbReference>
<evidence type="ECO:0000256" key="4">
    <source>
        <dbReference type="PIRSR" id="PIRSR000097-3"/>
    </source>
</evidence>
<name>S3CC20_OPHP1</name>
<dbReference type="OMA" id="MHWPASL"/>
<dbReference type="EMBL" id="KE148164">
    <property type="protein sequence ID" value="EPE03813.1"/>
    <property type="molecule type" value="Genomic_DNA"/>
</dbReference>